<organism evidence="1 2">
    <name type="scientific">Fimbriiglobus ruber</name>
    <dbReference type="NCBI Taxonomy" id="1908690"/>
    <lineage>
        <taxon>Bacteria</taxon>
        <taxon>Pseudomonadati</taxon>
        <taxon>Planctomycetota</taxon>
        <taxon>Planctomycetia</taxon>
        <taxon>Gemmatales</taxon>
        <taxon>Gemmataceae</taxon>
        <taxon>Fimbriiglobus</taxon>
    </lineage>
</organism>
<proteinExistence type="predicted"/>
<gene>
    <name evidence="1" type="ORF">FRUB_10270</name>
</gene>
<dbReference type="EMBL" id="NIDE01000020">
    <property type="protein sequence ID" value="OWK34299.1"/>
    <property type="molecule type" value="Genomic_DNA"/>
</dbReference>
<keyword evidence="2" id="KW-1185">Reference proteome</keyword>
<protein>
    <submittedName>
        <fullName evidence="1">Uncharacterized protein</fullName>
    </submittedName>
</protein>
<evidence type="ECO:0000313" key="1">
    <source>
        <dbReference type="EMBL" id="OWK34299.1"/>
    </source>
</evidence>
<dbReference type="Proteomes" id="UP000214646">
    <property type="component" value="Unassembled WGS sequence"/>
</dbReference>
<sequence length="178" mass="19172">MLVLAKSPTKSIEEHMNAADLETLSNGLSALNGVIVGLSANATDGDVIRERTHETCEKMCEVLKKYSPASAGWVCESPDKEPATKPSANSRTVTPKEAGEILRTDRDHHFAGASSDYESEAYRLAADMLTGKWATCDRDREPVILRGGKIMTQTSRIILQAVALAGKGIMLPVVTFPA</sequence>
<evidence type="ECO:0000313" key="2">
    <source>
        <dbReference type="Proteomes" id="UP000214646"/>
    </source>
</evidence>
<accession>A0A225DAY6</accession>
<name>A0A225DAY6_9BACT</name>
<comment type="caution">
    <text evidence="1">The sequence shown here is derived from an EMBL/GenBank/DDBJ whole genome shotgun (WGS) entry which is preliminary data.</text>
</comment>
<reference evidence="2" key="1">
    <citation type="submission" date="2017-06" db="EMBL/GenBank/DDBJ databases">
        <title>Genome analysis of Fimbriiglobus ruber SP5, the first member of the order Planctomycetales with confirmed chitinolytic capability.</title>
        <authorList>
            <person name="Ravin N.V."/>
            <person name="Rakitin A.L."/>
            <person name="Ivanova A.A."/>
            <person name="Beletsky A.V."/>
            <person name="Kulichevskaya I.S."/>
            <person name="Mardanov A.V."/>
            <person name="Dedysh S.N."/>
        </authorList>
    </citation>
    <scope>NUCLEOTIDE SEQUENCE [LARGE SCALE GENOMIC DNA]</scope>
    <source>
        <strain evidence="2">SP5</strain>
    </source>
</reference>
<dbReference type="AlphaFoldDB" id="A0A225DAY6"/>